<sequence>ERDGMFCNVPEIIDYIKENPEWRLSIQMHKVLNIK</sequence>
<dbReference type="AlphaFoldDB" id="X1RN45"/>
<accession>X1RN45</accession>
<dbReference type="InterPro" id="IPR013785">
    <property type="entry name" value="Aldolase_TIM"/>
</dbReference>
<evidence type="ECO:0000313" key="1">
    <source>
        <dbReference type="EMBL" id="GAI82058.1"/>
    </source>
</evidence>
<dbReference type="EMBL" id="BARW01012245">
    <property type="protein sequence ID" value="GAI82058.1"/>
    <property type="molecule type" value="Genomic_DNA"/>
</dbReference>
<organism evidence="1">
    <name type="scientific">marine sediment metagenome</name>
    <dbReference type="NCBI Taxonomy" id="412755"/>
    <lineage>
        <taxon>unclassified sequences</taxon>
        <taxon>metagenomes</taxon>
        <taxon>ecological metagenomes</taxon>
    </lineage>
</organism>
<evidence type="ECO:0008006" key="2">
    <source>
        <dbReference type="Google" id="ProtNLM"/>
    </source>
</evidence>
<gene>
    <name evidence="1" type="ORF">S12H4_23173</name>
</gene>
<dbReference type="Gene3D" id="3.20.20.70">
    <property type="entry name" value="Aldolase class I"/>
    <property type="match status" value="1"/>
</dbReference>
<proteinExistence type="predicted"/>
<comment type="caution">
    <text evidence="1">The sequence shown here is derived from an EMBL/GenBank/DDBJ whole genome shotgun (WGS) entry which is preliminary data.</text>
</comment>
<protein>
    <recommendedName>
        <fullName evidence="2">7-carboxy-7-deazaguanine synthase</fullName>
    </recommendedName>
</protein>
<reference evidence="1" key="1">
    <citation type="journal article" date="2014" name="Front. Microbiol.">
        <title>High frequency of phylogenetically diverse reductive dehalogenase-homologous genes in deep subseafloor sedimentary metagenomes.</title>
        <authorList>
            <person name="Kawai M."/>
            <person name="Futagami T."/>
            <person name="Toyoda A."/>
            <person name="Takaki Y."/>
            <person name="Nishi S."/>
            <person name="Hori S."/>
            <person name="Arai W."/>
            <person name="Tsubouchi T."/>
            <person name="Morono Y."/>
            <person name="Uchiyama I."/>
            <person name="Ito T."/>
            <person name="Fujiyama A."/>
            <person name="Inagaki F."/>
            <person name="Takami H."/>
        </authorList>
    </citation>
    <scope>NUCLEOTIDE SEQUENCE</scope>
    <source>
        <strain evidence="1">Expedition CK06-06</strain>
    </source>
</reference>
<feature type="non-terminal residue" evidence="1">
    <location>
        <position position="1"/>
    </location>
</feature>
<name>X1RN45_9ZZZZ</name>